<evidence type="ECO:0000256" key="4">
    <source>
        <dbReference type="ARBA" id="ARBA00022679"/>
    </source>
</evidence>
<dbReference type="GO" id="GO:0005886">
    <property type="term" value="C:plasma membrane"/>
    <property type="evidence" value="ECO:0007669"/>
    <property type="project" value="UniProtKB-SubCell"/>
</dbReference>
<evidence type="ECO:0000256" key="5">
    <source>
        <dbReference type="ARBA" id="ARBA00022692"/>
    </source>
</evidence>
<evidence type="ECO:0000256" key="13">
    <source>
        <dbReference type="SAM" id="Phobius"/>
    </source>
</evidence>
<comment type="caution">
    <text evidence="15">The sequence shown here is derived from an EMBL/GenBank/DDBJ whole genome shotgun (WGS) entry which is preliminary data.</text>
</comment>
<dbReference type="GO" id="GO:0032049">
    <property type="term" value="P:cardiolipin biosynthetic process"/>
    <property type="evidence" value="ECO:0007669"/>
    <property type="project" value="UniProtKB-UniRule"/>
</dbReference>
<evidence type="ECO:0000259" key="14">
    <source>
        <dbReference type="PROSITE" id="PS50035"/>
    </source>
</evidence>
<keyword evidence="5 13" id="KW-0812">Transmembrane</keyword>
<dbReference type="GeneID" id="77471288"/>
<dbReference type="PANTHER" id="PTHR21248:SF22">
    <property type="entry name" value="PHOSPHOLIPASE D"/>
    <property type="match status" value="1"/>
</dbReference>
<dbReference type="InterPro" id="IPR022924">
    <property type="entry name" value="Cardiolipin_synthase"/>
</dbReference>
<dbReference type="InterPro" id="IPR025202">
    <property type="entry name" value="PLD-like_dom"/>
</dbReference>
<dbReference type="Gene3D" id="3.30.870.10">
    <property type="entry name" value="Endonuclease Chain A"/>
    <property type="match status" value="2"/>
</dbReference>
<dbReference type="RefSeq" id="WP_106988340.1">
    <property type="nucleotide sequence ID" value="NZ_JAJCFI010000052.1"/>
</dbReference>
<organism evidence="15 16">
    <name type="scientific">Faecalibacillus faecis</name>
    <dbReference type="NCBI Taxonomy" id="1982628"/>
    <lineage>
        <taxon>Bacteria</taxon>
        <taxon>Bacillati</taxon>
        <taxon>Bacillota</taxon>
        <taxon>Erysipelotrichia</taxon>
        <taxon>Erysipelotrichales</taxon>
        <taxon>Coprobacillaceae</taxon>
        <taxon>Faecalibacillus</taxon>
    </lineage>
</organism>
<accession>A0A2T3FWM0</accession>
<dbReference type="CDD" id="cd09160">
    <property type="entry name" value="PLDc_SMU_988_like_2"/>
    <property type="match status" value="1"/>
</dbReference>
<evidence type="ECO:0000313" key="16">
    <source>
        <dbReference type="Proteomes" id="UP000241201"/>
    </source>
</evidence>
<evidence type="ECO:0000256" key="9">
    <source>
        <dbReference type="ARBA" id="ARBA00023136"/>
    </source>
</evidence>
<feature type="transmembrane region" description="Helical" evidence="13">
    <location>
        <begin position="68"/>
        <end position="86"/>
    </location>
</feature>
<evidence type="ECO:0000256" key="12">
    <source>
        <dbReference type="NCBIfam" id="TIGR04265"/>
    </source>
</evidence>
<feature type="transmembrane region" description="Helical" evidence="13">
    <location>
        <begin position="39"/>
        <end position="56"/>
    </location>
</feature>
<keyword evidence="4" id="KW-0808">Transferase</keyword>
<evidence type="ECO:0000256" key="7">
    <source>
        <dbReference type="ARBA" id="ARBA00022989"/>
    </source>
</evidence>
<dbReference type="PROSITE" id="PS50035">
    <property type="entry name" value="PLD"/>
    <property type="match status" value="2"/>
</dbReference>
<dbReference type="Pfam" id="PF13091">
    <property type="entry name" value="PLDc_2"/>
    <property type="match status" value="2"/>
</dbReference>
<keyword evidence="2" id="KW-1003">Cell membrane</keyword>
<feature type="transmembrane region" description="Helical" evidence="13">
    <location>
        <begin position="12"/>
        <end position="33"/>
    </location>
</feature>
<keyword evidence="11" id="KW-1208">Phospholipid metabolism</keyword>
<dbReference type="NCBIfam" id="TIGR04265">
    <property type="entry name" value="bac_cardiolipin"/>
    <property type="match status" value="1"/>
</dbReference>
<proteinExistence type="predicted"/>
<keyword evidence="10" id="KW-0594">Phospholipid biosynthesis</keyword>
<dbReference type="GO" id="GO:0008808">
    <property type="term" value="F:cardiolipin synthase activity"/>
    <property type="evidence" value="ECO:0007669"/>
    <property type="project" value="UniProtKB-UniRule"/>
</dbReference>
<dbReference type="Proteomes" id="UP000241201">
    <property type="component" value="Unassembled WGS sequence"/>
</dbReference>
<dbReference type="SUPFAM" id="SSF56024">
    <property type="entry name" value="Phospholipase D/nuclease"/>
    <property type="match status" value="2"/>
</dbReference>
<feature type="domain" description="PLD phosphodiesterase" evidence="14">
    <location>
        <begin position="238"/>
        <end position="265"/>
    </location>
</feature>
<keyword evidence="6" id="KW-0677">Repeat</keyword>
<dbReference type="Pfam" id="PF13396">
    <property type="entry name" value="PLDc_N"/>
    <property type="match status" value="1"/>
</dbReference>
<dbReference type="InterPro" id="IPR027379">
    <property type="entry name" value="CLS_N"/>
</dbReference>
<evidence type="ECO:0000256" key="10">
    <source>
        <dbReference type="ARBA" id="ARBA00023209"/>
    </source>
</evidence>
<sequence length="501" mass="58085">MKQSKKLLMNKILFSGLLILAQLIVVFIAFLTIHRSSRFLVYLFKLISILAALYIINKDDASAYKITWLVLIAAVPFVGGVLYLFLGDKKPSQRLQLAFLKQIKNQRIIENNIIEKVEDPFVRGQMNYLHQQRYPTYYGQGVKYFSLGDEAYEPLLEALRNAKKFIFMQFFIVDEGKMLTSVLDILKQKVQEGVEVRFMYDDVGSLTMLPRHYYRQLEKMGIQSVAFNPFVPFLSLAMNNRDHKKIVVVDGKIGFSGGFNLADEYINQRVKYGHWKDSGLMIRGEAVNSLTRMFLESWNVAKNSEEDYEKYYVHEENKENDGFVVPYGDSPLDDESVGENVYLNMINQSHDYLYITTPYLILDDNLQTALINASKRGVDVRIITPGIPDKKLVFRVTRSYYQTLMKHGIRIYEYTPGFIHAKNFLVDDKCATVGTINLDYRSLYLHFENGIYIYKSKILKDIKEDFLKTEEVCHEVTLEEVITGKFMGWFEAILRVIAPLL</sequence>
<evidence type="ECO:0000256" key="1">
    <source>
        <dbReference type="ARBA" id="ARBA00004651"/>
    </source>
</evidence>
<keyword evidence="3" id="KW-0444">Lipid biosynthesis</keyword>
<gene>
    <name evidence="15" type="primary">cls</name>
    <name evidence="15" type="ORF">C7U55_09310</name>
</gene>
<evidence type="ECO:0000256" key="11">
    <source>
        <dbReference type="ARBA" id="ARBA00023264"/>
    </source>
</evidence>
<dbReference type="EC" id="2.7.8.-" evidence="12"/>
<keyword evidence="8" id="KW-0443">Lipid metabolism</keyword>
<dbReference type="SMART" id="SM00155">
    <property type="entry name" value="PLDc"/>
    <property type="match status" value="2"/>
</dbReference>
<dbReference type="AlphaFoldDB" id="A0A2T3FWM0"/>
<evidence type="ECO:0000256" key="2">
    <source>
        <dbReference type="ARBA" id="ARBA00022475"/>
    </source>
</evidence>
<protein>
    <recommendedName>
        <fullName evidence="12">Cardiolipin synthase</fullName>
        <ecNumber evidence="12">2.7.8.-</ecNumber>
    </recommendedName>
</protein>
<comment type="subcellular location">
    <subcellularLocation>
        <location evidence="1">Cell membrane</location>
        <topology evidence="1">Multi-pass membrane protein</topology>
    </subcellularLocation>
</comment>
<keyword evidence="16" id="KW-1185">Reference proteome</keyword>
<dbReference type="CDD" id="cd09154">
    <property type="entry name" value="PLDc_SMU_988_like_1"/>
    <property type="match status" value="1"/>
</dbReference>
<name>A0A2T3FWM0_9FIRM</name>
<evidence type="ECO:0000313" key="15">
    <source>
        <dbReference type="EMBL" id="PST39675.1"/>
    </source>
</evidence>
<keyword evidence="7 13" id="KW-1133">Transmembrane helix</keyword>
<feature type="domain" description="PLD phosphodiesterase" evidence="14">
    <location>
        <begin position="415"/>
        <end position="442"/>
    </location>
</feature>
<keyword evidence="9 13" id="KW-0472">Membrane</keyword>
<dbReference type="InterPro" id="IPR001736">
    <property type="entry name" value="PLipase_D/transphosphatidylase"/>
</dbReference>
<evidence type="ECO:0000256" key="3">
    <source>
        <dbReference type="ARBA" id="ARBA00022516"/>
    </source>
</evidence>
<dbReference type="PANTHER" id="PTHR21248">
    <property type="entry name" value="CARDIOLIPIN SYNTHASE"/>
    <property type="match status" value="1"/>
</dbReference>
<evidence type="ECO:0000256" key="8">
    <source>
        <dbReference type="ARBA" id="ARBA00023098"/>
    </source>
</evidence>
<evidence type="ECO:0000256" key="6">
    <source>
        <dbReference type="ARBA" id="ARBA00022737"/>
    </source>
</evidence>
<dbReference type="EMBL" id="PYLP01000012">
    <property type="protein sequence ID" value="PST39675.1"/>
    <property type="molecule type" value="Genomic_DNA"/>
</dbReference>
<reference evidence="16" key="1">
    <citation type="submission" date="2018-03" db="EMBL/GenBank/DDBJ databases">
        <title>Lachnoclostridium SNUG30370 gen.nov., sp.nov., isolated from human faeces.</title>
        <authorList>
            <person name="Seo B."/>
            <person name="Jeon K."/>
            <person name="Ko G."/>
        </authorList>
    </citation>
    <scope>NUCLEOTIDE SEQUENCE [LARGE SCALE GENOMIC DNA]</scope>
    <source>
        <strain evidence="16">SNUG30370</strain>
    </source>
</reference>